<dbReference type="AlphaFoldDB" id="A0A1B6L509"/>
<protein>
    <submittedName>
        <fullName evidence="1">Uncharacterized protein</fullName>
    </submittedName>
</protein>
<gene>
    <name evidence="1" type="ORF">g.6896</name>
</gene>
<accession>A0A1B6L509</accession>
<evidence type="ECO:0000313" key="1">
    <source>
        <dbReference type="EMBL" id="JAT18574.1"/>
    </source>
</evidence>
<proteinExistence type="predicted"/>
<organism evidence="1">
    <name type="scientific">Graphocephala atropunctata</name>
    <dbReference type="NCBI Taxonomy" id="36148"/>
    <lineage>
        <taxon>Eukaryota</taxon>
        <taxon>Metazoa</taxon>
        <taxon>Ecdysozoa</taxon>
        <taxon>Arthropoda</taxon>
        <taxon>Hexapoda</taxon>
        <taxon>Insecta</taxon>
        <taxon>Pterygota</taxon>
        <taxon>Neoptera</taxon>
        <taxon>Paraneoptera</taxon>
        <taxon>Hemiptera</taxon>
        <taxon>Auchenorrhyncha</taxon>
        <taxon>Membracoidea</taxon>
        <taxon>Cicadellidae</taxon>
        <taxon>Cicadellinae</taxon>
        <taxon>Cicadellini</taxon>
        <taxon>Graphocephala</taxon>
    </lineage>
</organism>
<feature type="non-terminal residue" evidence="1">
    <location>
        <position position="1"/>
    </location>
</feature>
<dbReference type="EMBL" id="GEBQ01021403">
    <property type="protein sequence ID" value="JAT18574.1"/>
    <property type="molecule type" value="Transcribed_RNA"/>
</dbReference>
<name>A0A1B6L509_9HEMI</name>
<feature type="non-terminal residue" evidence="1">
    <location>
        <position position="151"/>
    </location>
</feature>
<sequence>GRPLNLTSPLRSRGIDPTCSRSSRSLCTGIASNLIPDSSEIASPIQQPVCGLFGTCYDRWNSVSCVCDNSDLISPNCNDALEPVTLTEGGFIEFKISETHRRMQLLDTIYKGSTLWFPRNDRKRRSINSPLGAATSSPQPAKSLSVMFRTL</sequence>
<reference evidence="1" key="1">
    <citation type="submission" date="2015-11" db="EMBL/GenBank/DDBJ databases">
        <title>De novo transcriptome assembly of four potential Pierce s Disease insect vectors from Arizona vineyards.</title>
        <authorList>
            <person name="Tassone E.E."/>
        </authorList>
    </citation>
    <scope>NUCLEOTIDE SEQUENCE</scope>
</reference>